<evidence type="ECO:0000313" key="10">
    <source>
        <dbReference type="Proteomes" id="UP001523003"/>
    </source>
</evidence>
<reference evidence="9 10" key="1">
    <citation type="submission" date="2022-05" db="EMBL/GenBank/DDBJ databases">
        <title>Description of the Bartonella bilalgolemii sp. nov. Isolated from Apodemus uralensis (Pallas 1811).</title>
        <authorList>
            <person name="Zgheib R."/>
            <person name="Celebi B."/>
        </authorList>
    </citation>
    <scope>NUCLEOTIDE SEQUENCE [LARGE SCALE GENOMIC DNA]</scope>
    <source>
        <strain evidence="9 10">G70</strain>
    </source>
</reference>
<evidence type="ECO:0000256" key="3">
    <source>
        <dbReference type="ARBA" id="ARBA00022741"/>
    </source>
</evidence>
<dbReference type="Proteomes" id="UP001523003">
    <property type="component" value="Unassembled WGS sequence"/>
</dbReference>
<evidence type="ECO:0000259" key="8">
    <source>
        <dbReference type="PROSITE" id="PS51459"/>
    </source>
</evidence>
<keyword evidence="1" id="KW-0808">Transferase</keyword>
<dbReference type="NCBIfam" id="NF033856">
    <property type="entry name" value="T4SS_effec_BID"/>
    <property type="match status" value="1"/>
</dbReference>
<dbReference type="InterPro" id="IPR003812">
    <property type="entry name" value="Fido"/>
</dbReference>
<dbReference type="EC" id="2.7.7.108" evidence="5"/>
<evidence type="ECO:0000256" key="5">
    <source>
        <dbReference type="ARBA" id="ARBA00034531"/>
    </source>
</evidence>
<keyword evidence="10" id="KW-1185">Reference proteome</keyword>
<evidence type="ECO:0000256" key="2">
    <source>
        <dbReference type="ARBA" id="ARBA00022695"/>
    </source>
</evidence>
<protein>
    <recommendedName>
        <fullName evidence="5">protein adenylyltransferase</fullName>
        <ecNumber evidence="5">2.7.7.108</ecNumber>
    </recommendedName>
</protein>
<dbReference type="PANTHER" id="PTHR39560:SF1">
    <property type="entry name" value="PROTEIN ADENYLYLTRANSFERASE FIC-RELATED"/>
    <property type="match status" value="1"/>
</dbReference>
<keyword evidence="3" id="KW-0547">Nucleotide-binding</keyword>
<dbReference type="Gene3D" id="1.10.3290.10">
    <property type="entry name" value="Fido-like domain"/>
    <property type="match status" value="1"/>
</dbReference>
<dbReference type="InterPro" id="IPR012340">
    <property type="entry name" value="NA-bd_OB-fold"/>
</dbReference>
<dbReference type="Pfam" id="PF18543">
    <property type="entry name" value="ID"/>
    <property type="match status" value="1"/>
</dbReference>
<proteinExistence type="predicted"/>
<dbReference type="SUPFAM" id="SSF140931">
    <property type="entry name" value="Fic-like"/>
    <property type="match status" value="1"/>
</dbReference>
<dbReference type="EMBL" id="JAMCOF010000016">
    <property type="protein sequence ID" value="MCL6230317.1"/>
    <property type="molecule type" value="Genomic_DNA"/>
</dbReference>
<gene>
    <name evidence="9" type="ORF">M4Z11_06930</name>
</gene>
<dbReference type="Pfam" id="PF02661">
    <property type="entry name" value="Fic"/>
    <property type="match status" value="1"/>
</dbReference>
<dbReference type="RefSeq" id="WP_249677908.1">
    <property type="nucleotide sequence ID" value="NZ_JAMCOF010000016.1"/>
</dbReference>
<feature type="domain" description="Fido" evidence="8">
    <location>
        <begin position="49"/>
        <end position="203"/>
    </location>
</feature>
<comment type="catalytic activity">
    <reaction evidence="6">
        <text>L-threonyl-[protein] + ATP = 3-O-(5'-adenylyl)-L-threonyl-[protein] + diphosphate</text>
        <dbReference type="Rhea" id="RHEA:54292"/>
        <dbReference type="Rhea" id="RHEA-COMP:11060"/>
        <dbReference type="Rhea" id="RHEA-COMP:13847"/>
        <dbReference type="ChEBI" id="CHEBI:30013"/>
        <dbReference type="ChEBI" id="CHEBI:30616"/>
        <dbReference type="ChEBI" id="CHEBI:33019"/>
        <dbReference type="ChEBI" id="CHEBI:138113"/>
        <dbReference type="EC" id="2.7.7.108"/>
    </reaction>
</comment>
<dbReference type="InterPro" id="IPR040548">
    <property type="entry name" value="BepA_ID"/>
</dbReference>
<name>A0ABT0PAK7_9HYPH</name>
<comment type="caution">
    <text evidence="9">The sequence shown here is derived from an EMBL/GenBank/DDBJ whole genome shotgun (WGS) entry which is preliminary data.</text>
</comment>
<accession>A0ABT0PAK7</accession>
<keyword evidence="4" id="KW-0067">ATP-binding</keyword>
<keyword evidence="2" id="KW-0548">Nucleotidyltransferase</keyword>
<evidence type="ECO:0000256" key="6">
    <source>
        <dbReference type="ARBA" id="ARBA00047939"/>
    </source>
</evidence>
<dbReference type="Gene3D" id="2.40.50.140">
    <property type="entry name" value="Nucleic acid-binding proteins"/>
    <property type="match status" value="1"/>
</dbReference>
<comment type="catalytic activity">
    <reaction evidence="7">
        <text>L-tyrosyl-[protein] + ATP = O-(5'-adenylyl)-L-tyrosyl-[protein] + diphosphate</text>
        <dbReference type="Rhea" id="RHEA:54288"/>
        <dbReference type="Rhea" id="RHEA-COMP:10136"/>
        <dbReference type="Rhea" id="RHEA-COMP:13846"/>
        <dbReference type="ChEBI" id="CHEBI:30616"/>
        <dbReference type="ChEBI" id="CHEBI:33019"/>
        <dbReference type="ChEBI" id="CHEBI:46858"/>
        <dbReference type="ChEBI" id="CHEBI:83624"/>
        <dbReference type="EC" id="2.7.7.108"/>
    </reaction>
</comment>
<evidence type="ECO:0000256" key="7">
    <source>
        <dbReference type="ARBA" id="ARBA00048696"/>
    </source>
</evidence>
<organism evidence="9 10">
    <name type="scientific">Bartonella bilalgolemii</name>
    <dbReference type="NCBI Taxonomy" id="2942911"/>
    <lineage>
        <taxon>Bacteria</taxon>
        <taxon>Pseudomonadati</taxon>
        <taxon>Pseudomonadota</taxon>
        <taxon>Alphaproteobacteria</taxon>
        <taxon>Hyphomicrobiales</taxon>
        <taxon>Bartonellaceae</taxon>
        <taxon>Bartonella</taxon>
    </lineage>
</organism>
<dbReference type="PANTHER" id="PTHR39560">
    <property type="entry name" value="PROTEIN ADENYLYLTRANSFERASE FIC-RELATED"/>
    <property type="match status" value="1"/>
</dbReference>
<sequence>MYSGYYYPDSKVLKNKYNIMNKKELNRRCANDTKRIMIDLYQERAPKEFNSSYLKYLHKRLFENSFEWAGCTRGRLFQFADGTIAKMLVLPTPDLQHEFLVGYKIEENLDKFDQVLSEKNNLQNLSRKEFVYEVVELFSFLNYIHPFRDGNGRAQRIFFAKLAEAAGHKLDFSVVTKKRMIHACSNTMLKKANYEAMEHLFEDISDPEKVYILQKAIYYNSQIKRKNLNDEIVVVAREGIIYSGIYKESNFDSIMVETMGSYILCCKDYFTPEKLKVLKSGDELTFKIPMNRRNLDQIFIPREKLVPLEEDKIIKKIKDDFRVQESVKKIKELSELIYGNPLILEKNISLINANPRIAGEFSQRILNTPQSICKIKGKKFLGIKTSRYKTLENNSKMLSIEISNYADIVSEIRHAVIRTHKAKEKRLARAVMMPGTKLQNLLNLSTRLQLSALNDSPEIYIEINKFIRSVTLRLSTKENQDIKNADYTALAESIGISENKAKLITETVNKANAVLDILQPKRPKMQYMSI</sequence>
<evidence type="ECO:0000313" key="9">
    <source>
        <dbReference type="EMBL" id="MCL6230317.1"/>
    </source>
</evidence>
<dbReference type="PROSITE" id="PS51459">
    <property type="entry name" value="FIDO"/>
    <property type="match status" value="1"/>
</dbReference>
<dbReference type="InterPro" id="IPR036597">
    <property type="entry name" value="Fido-like_dom_sf"/>
</dbReference>
<evidence type="ECO:0000256" key="1">
    <source>
        <dbReference type="ARBA" id="ARBA00022679"/>
    </source>
</evidence>
<evidence type="ECO:0000256" key="4">
    <source>
        <dbReference type="ARBA" id="ARBA00022840"/>
    </source>
</evidence>